<evidence type="ECO:0000256" key="7">
    <source>
        <dbReference type="ARBA" id="ARBA00023136"/>
    </source>
</evidence>
<dbReference type="Proteomes" id="UP001595935">
    <property type="component" value="Unassembled WGS sequence"/>
</dbReference>
<evidence type="ECO:0000256" key="1">
    <source>
        <dbReference type="ARBA" id="ARBA00004141"/>
    </source>
</evidence>
<evidence type="ECO:0000256" key="8">
    <source>
        <dbReference type="ARBA" id="ARBA00023157"/>
    </source>
</evidence>
<comment type="subcellular location">
    <subcellularLocation>
        <location evidence="1">Membrane</location>
        <topology evidence="1">Multi-pass membrane protein</topology>
    </subcellularLocation>
</comment>
<dbReference type="RefSeq" id="WP_213255150.1">
    <property type="nucleotide sequence ID" value="NZ_JAGYWA010000001.1"/>
</dbReference>
<reference evidence="13" key="1">
    <citation type="journal article" date="2019" name="Int. J. Syst. Evol. Microbiol.">
        <title>The Global Catalogue of Microorganisms (GCM) 10K type strain sequencing project: providing services to taxonomists for standard genome sequencing and annotation.</title>
        <authorList>
            <consortium name="The Broad Institute Genomics Platform"/>
            <consortium name="The Broad Institute Genome Sequencing Center for Infectious Disease"/>
            <person name="Wu L."/>
            <person name="Ma J."/>
        </authorList>
    </citation>
    <scope>NUCLEOTIDE SEQUENCE [LARGE SCALE GENOMIC DNA]</scope>
    <source>
        <strain evidence="13">WYCCWR 13023</strain>
    </source>
</reference>
<dbReference type="CDD" id="cd12921">
    <property type="entry name" value="VKOR_4"/>
    <property type="match status" value="1"/>
</dbReference>
<keyword evidence="8" id="KW-1015">Disulfide bond</keyword>
<feature type="transmembrane region" description="Helical" evidence="10">
    <location>
        <begin position="210"/>
        <end position="234"/>
    </location>
</feature>
<comment type="caution">
    <text evidence="12">The sequence shown here is derived from an EMBL/GenBank/DDBJ whole genome shotgun (WGS) entry which is preliminary data.</text>
</comment>
<keyword evidence="5 10" id="KW-1133">Transmembrane helix</keyword>
<evidence type="ECO:0000256" key="5">
    <source>
        <dbReference type="ARBA" id="ARBA00022989"/>
    </source>
</evidence>
<dbReference type="SUPFAM" id="SSF52833">
    <property type="entry name" value="Thioredoxin-like"/>
    <property type="match status" value="1"/>
</dbReference>
<dbReference type="InterPro" id="IPR012336">
    <property type="entry name" value="Thioredoxin-like_fold"/>
</dbReference>
<feature type="transmembrane region" description="Helical" evidence="10">
    <location>
        <begin position="296"/>
        <end position="317"/>
    </location>
</feature>
<dbReference type="InterPro" id="IPR012932">
    <property type="entry name" value="VKOR"/>
</dbReference>
<accession>A0ABV9P8G6</accession>
<protein>
    <submittedName>
        <fullName evidence="12">Vitamin K epoxide reductase family protein</fullName>
    </submittedName>
</protein>
<keyword evidence="7 10" id="KW-0472">Membrane</keyword>
<evidence type="ECO:0000313" key="12">
    <source>
        <dbReference type="EMBL" id="MFC4745906.1"/>
    </source>
</evidence>
<comment type="similarity">
    <text evidence="2">Belongs to the VKOR family.</text>
</comment>
<gene>
    <name evidence="12" type="ORF">ACFO5S_00510</name>
</gene>
<feature type="transmembrane region" description="Helical" evidence="10">
    <location>
        <begin position="133"/>
        <end position="149"/>
    </location>
</feature>
<name>A0ABV9P8G6_9FLAO</name>
<feature type="transmembrane region" description="Helical" evidence="10">
    <location>
        <begin position="155"/>
        <end position="176"/>
    </location>
</feature>
<evidence type="ECO:0000259" key="11">
    <source>
        <dbReference type="SMART" id="SM00756"/>
    </source>
</evidence>
<dbReference type="Pfam" id="PF13462">
    <property type="entry name" value="Thioredoxin_4"/>
    <property type="match status" value="1"/>
</dbReference>
<sequence>MNNFSYLKRYLRKNHYYDLEEEILTQLESHPNFPSLYAIIDTFNFLEIENLAIKVEKEEFENLPECFIAVVDSDTGKETILAEKLQHKIRIEFSNGFKKTITETEFLTIWTGIVVAIEKNETSSKLRFSVKNNWIAGAFFMLSLFLVLINNGTNLIFASFYYLSAITGLITSIFLIREETGIHNESVSKICNVNEKTSCKAVLSSKGAKIFGDVSLSDISIIYFLSITFLSLFLTFESVFAIYTGLALLSIPVLIYSVCYQYFVLKKWCVLCLGIVGVLLSQLILVLSFWTKYKNSFNAINVVSFVLVFGLMLLCWLKFKTLFKKNIELKKTEVKHNQFKRKSLVFNALLKDSQKIDIDSINDLKAVFIGKYDAPVTIYALLSASCGHCHSAFENIIKLTEKNPNEIKAKLLFNVNIKNENNPNNKVYHQVAHFYFNDGEEKVQDALKDWHIRKMTLEKWTAKWGTTKDFVSEEIIQEQYNWCYDNYLLFAPAIIVNGYVLPKEYEINELSYFLENLIETKKAVL</sequence>
<evidence type="ECO:0000256" key="3">
    <source>
        <dbReference type="ARBA" id="ARBA00022692"/>
    </source>
</evidence>
<dbReference type="Gene3D" id="1.20.1440.130">
    <property type="entry name" value="VKOR domain"/>
    <property type="match status" value="1"/>
</dbReference>
<evidence type="ECO:0000256" key="6">
    <source>
        <dbReference type="ARBA" id="ARBA00023002"/>
    </source>
</evidence>
<dbReference type="InterPro" id="IPR036249">
    <property type="entry name" value="Thioredoxin-like_sf"/>
</dbReference>
<dbReference type="Pfam" id="PF07884">
    <property type="entry name" value="VKOR"/>
    <property type="match status" value="1"/>
</dbReference>
<evidence type="ECO:0000256" key="9">
    <source>
        <dbReference type="ARBA" id="ARBA00023284"/>
    </source>
</evidence>
<keyword evidence="4" id="KW-0874">Quinone</keyword>
<keyword evidence="9" id="KW-0676">Redox-active center</keyword>
<organism evidence="12 13">
    <name type="scientific">Flavobacterium branchiicola</name>
    <dbReference type="NCBI Taxonomy" id="1114875"/>
    <lineage>
        <taxon>Bacteria</taxon>
        <taxon>Pseudomonadati</taxon>
        <taxon>Bacteroidota</taxon>
        <taxon>Flavobacteriia</taxon>
        <taxon>Flavobacteriales</taxon>
        <taxon>Flavobacteriaceae</taxon>
        <taxon>Flavobacterium</taxon>
    </lineage>
</organism>
<keyword evidence="3 10" id="KW-0812">Transmembrane</keyword>
<keyword evidence="6" id="KW-0560">Oxidoreductase</keyword>
<feature type="transmembrane region" description="Helical" evidence="10">
    <location>
        <begin position="240"/>
        <end position="263"/>
    </location>
</feature>
<evidence type="ECO:0000313" key="13">
    <source>
        <dbReference type="Proteomes" id="UP001595935"/>
    </source>
</evidence>
<dbReference type="SMART" id="SM00756">
    <property type="entry name" value="VKc"/>
    <property type="match status" value="1"/>
</dbReference>
<keyword evidence="13" id="KW-1185">Reference proteome</keyword>
<dbReference type="Gene3D" id="3.40.30.10">
    <property type="entry name" value="Glutaredoxin"/>
    <property type="match status" value="1"/>
</dbReference>
<feature type="domain" description="Vitamin K epoxide reductase" evidence="11">
    <location>
        <begin position="154"/>
        <end position="290"/>
    </location>
</feature>
<evidence type="ECO:0000256" key="10">
    <source>
        <dbReference type="SAM" id="Phobius"/>
    </source>
</evidence>
<dbReference type="EMBL" id="JBHSGV010000001">
    <property type="protein sequence ID" value="MFC4745906.1"/>
    <property type="molecule type" value="Genomic_DNA"/>
</dbReference>
<dbReference type="InterPro" id="IPR038354">
    <property type="entry name" value="VKOR_sf"/>
</dbReference>
<feature type="transmembrane region" description="Helical" evidence="10">
    <location>
        <begin position="270"/>
        <end position="290"/>
    </location>
</feature>
<evidence type="ECO:0000256" key="4">
    <source>
        <dbReference type="ARBA" id="ARBA00022719"/>
    </source>
</evidence>
<proteinExistence type="inferred from homology"/>
<evidence type="ECO:0000256" key="2">
    <source>
        <dbReference type="ARBA" id="ARBA00006214"/>
    </source>
</evidence>